<dbReference type="Proteomes" id="UP001062846">
    <property type="component" value="Chromosome 9"/>
</dbReference>
<gene>
    <name evidence="1" type="ORF">RHMOL_Rhmol09G0094000</name>
</gene>
<name>A0ACC0MD62_RHOML</name>
<reference evidence="1" key="1">
    <citation type="submission" date="2022-02" db="EMBL/GenBank/DDBJ databases">
        <title>Plant Genome Project.</title>
        <authorList>
            <person name="Zhang R.-G."/>
        </authorList>
    </citation>
    <scope>NUCLEOTIDE SEQUENCE</scope>
    <source>
        <strain evidence="1">AT1</strain>
    </source>
</reference>
<accession>A0ACC0MD62</accession>
<dbReference type="EMBL" id="CM046396">
    <property type="protein sequence ID" value="KAI8538328.1"/>
    <property type="molecule type" value="Genomic_DNA"/>
</dbReference>
<evidence type="ECO:0000313" key="1">
    <source>
        <dbReference type="EMBL" id="KAI8538328.1"/>
    </source>
</evidence>
<evidence type="ECO:0000313" key="2">
    <source>
        <dbReference type="Proteomes" id="UP001062846"/>
    </source>
</evidence>
<sequence length="226" mass="25602">MAAAPNGCIRQDWPTLEIVNSKRKGKVGRPRTMGEMFRNKIFAQATWVPLLQSYRLRDDNTPLEQSHRAPPISLRPDDQDRFSWRKPLLGVLFPSEVLPNILSIHVPKDRKRDELLWEHTSNGQYTVKSGFFSAYDGIEVAVRNVYDAFAQMKSLQGGLKKCSTSFLGADAWRKESWEGVVAWVLDGADDRGGTLKVYACSVFMVDAIAVLKALEWAWNRPGMEKC</sequence>
<comment type="caution">
    <text evidence="1">The sequence shown here is derived from an EMBL/GenBank/DDBJ whole genome shotgun (WGS) entry which is preliminary data.</text>
</comment>
<proteinExistence type="predicted"/>
<organism evidence="1 2">
    <name type="scientific">Rhododendron molle</name>
    <name type="common">Chinese azalea</name>
    <name type="synonym">Azalea mollis</name>
    <dbReference type="NCBI Taxonomy" id="49168"/>
    <lineage>
        <taxon>Eukaryota</taxon>
        <taxon>Viridiplantae</taxon>
        <taxon>Streptophyta</taxon>
        <taxon>Embryophyta</taxon>
        <taxon>Tracheophyta</taxon>
        <taxon>Spermatophyta</taxon>
        <taxon>Magnoliopsida</taxon>
        <taxon>eudicotyledons</taxon>
        <taxon>Gunneridae</taxon>
        <taxon>Pentapetalae</taxon>
        <taxon>asterids</taxon>
        <taxon>Ericales</taxon>
        <taxon>Ericaceae</taxon>
        <taxon>Ericoideae</taxon>
        <taxon>Rhodoreae</taxon>
        <taxon>Rhododendron</taxon>
    </lineage>
</organism>
<keyword evidence="2" id="KW-1185">Reference proteome</keyword>
<protein>
    <submittedName>
        <fullName evidence="1">Uncharacterized protein</fullName>
    </submittedName>
</protein>